<evidence type="ECO:0000313" key="4">
    <source>
        <dbReference type="Proteomes" id="UP000784294"/>
    </source>
</evidence>
<keyword evidence="4" id="KW-1185">Reference proteome</keyword>
<dbReference type="SUPFAM" id="SSF81296">
    <property type="entry name" value="E set domains"/>
    <property type="match status" value="2"/>
</dbReference>
<evidence type="ECO:0000313" key="3">
    <source>
        <dbReference type="EMBL" id="VEL32607.1"/>
    </source>
</evidence>
<dbReference type="Gene3D" id="2.60.40.10">
    <property type="entry name" value="Immunoglobulins"/>
    <property type="match status" value="2"/>
</dbReference>
<proteinExistence type="predicted"/>
<dbReference type="InterPro" id="IPR013783">
    <property type="entry name" value="Ig-like_fold"/>
</dbReference>
<feature type="repeat" description="Filamin" evidence="2">
    <location>
        <begin position="1"/>
        <end position="55"/>
    </location>
</feature>
<organism evidence="3 4">
    <name type="scientific">Protopolystoma xenopodis</name>
    <dbReference type="NCBI Taxonomy" id="117903"/>
    <lineage>
        <taxon>Eukaryota</taxon>
        <taxon>Metazoa</taxon>
        <taxon>Spiralia</taxon>
        <taxon>Lophotrochozoa</taxon>
        <taxon>Platyhelminthes</taxon>
        <taxon>Monogenea</taxon>
        <taxon>Polyopisthocotylea</taxon>
        <taxon>Polystomatidea</taxon>
        <taxon>Polystomatidae</taxon>
        <taxon>Protopolystoma</taxon>
    </lineage>
</organism>
<dbReference type="PROSITE" id="PS50194">
    <property type="entry name" value="FILAMIN_REPEAT"/>
    <property type="match status" value="2"/>
</dbReference>
<dbReference type="AlphaFoldDB" id="A0A448XB10"/>
<name>A0A448XB10_9PLAT</name>
<evidence type="ECO:0000256" key="2">
    <source>
        <dbReference type="PROSITE-ProRule" id="PRU00087"/>
    </source>
</evidence>
<dbReference type="Proteomes" id="UP000784294">
    <property type="component" value="Unassembled WGS sequence"/>
</dbReference>
<dbReference type="InterPro" id="IPR014756">
    <property type="entry name" value="Ig_E-set"/>
</dbReference>
<gene>
    <name evidence="3" type="ORF">PXEA_LOCUS26047</name>
</gene>
<protein>
    <submittedName>
        <fullName evidence="3">Uncharacterized protein</fullName>
    </submittedName>
</protein>
<dbReference type="EMBL" id="CAAALY010244404">
    <property type="protein sequence ID" value="VEL32607.1"/>
    <property type="molecule type" value="Genomic_DNA"/>
</dbReference>
<dbReference type="PANTHER" id="PTHR38537">
    <property type="entry name" value="JITTERBUG, ISOFORM N"/>
    <property type="match status" value="1"/>
</dbReference>
<reference evidence="3" key="1">
    <citation type="submission" date="2018-11" db="EMBL/GenBank/DDBJ databases">
        <authorList>
            <consortium name="Pathogen Informatics"/>
        </authorList>
    </citation>
    <scope>NUCLEOTIDE SEQUENCE</scope>
</reference>
<dbReference type="GO" id="GO:0030036">
    <property type="term" value="P:actin cytoskeleton organization"/>
    <property type="evidence" value="ECO:0007669"/>
    <property type="project" value="InterPro"/>
</dbReference>
<dbReference type="OrthoDB" id="5334309at2759"/>
<dbReference type="InterPro" id="IPR017868">
    <property type="entry name" value="Filamin/ABP280_repeat-like"/>
</dbReference>
<evidence type="ECO:0000256" key="1">
    <source>
        <dbReference type="ARBA" id="ARBA00022737"/>
    </source>
</evidence>
<dbReference type="GO" id="GO:0051015">
    <property type="term" value="F:actin filament binding"/>
    <property type="evidence" value="ECO:0007669"/>
    <property type="project" value="InterPro"/>
</dbReference>
<dbReference type="InterPro" id="IPR044801">
    <property type="entry name" value="Filamin"/>
</dbReference>
<dbReference type="PANTHER" id="PTHR38537:SF8">
    <property type="entry name" value="FILAMIN-A"/>
    <property type="match status" value="1"/>
</dbReference>
<keyword evidence="1" id="KW-0677">Repeat</keyword>
<dbReference type="Pfam" id="PF00630">
    <property type="entry name" value="Filamin"/>
    <property type="match status" value="2"/>
</dbReference>
<feature type="repeat" description="Filamin" evidence="2">
    <location>
        <begin position="85"/>
        <end position="225"/>
    </location>
</feature>
<accession>A0A448XB10</accession>
<sequence length="225" mass="23767">MRFSIEGPSEAQIECSDNCDGSARVTYWTSAAGEYAVHVICEDEDIPNSPYMANIVASPHGIDPSKASLIKIMILSYSTRAVYGNVKVYGAGVEDPSTRSPGSGAALHSTSSSSGLMLNEPANFFIDLSEAFAGVSPSDLAELGITKLDLDQVERLVQVTCHDPFGDSVPVTVKATANQSRTRLLSGQSVSMDLLSCQYTPSCVGTHTIGVALNGVGVRGMPFRL</sequence>
<comment type="caution">
    <text evidence="3">The sequence shown here is derived from an EMBL/GenBank/DDBJ whole genome shotgun (WGS) entry which is preliminary data.</text>
</comment>